<evidence type="ECO:0000256" key="2">
    <source>
        <dbReference type="ARBA" id="ARBA00022679"/>
    </source>
</evidence>
<keyword evidence="3 8" id="KW-0548">Nucleotidyltransferase</keyword>
<dbReference type="PATRIC" id="fig|1422.18.peg.1634"/>
<accession>A0A150MB92</accession>
<dbReference type="PANTHER" id="PTHR43523">
    <property type="entry name" value="GLUCOSE-1-PHOSPHATE ADENYLYLTRANSFERASE-RELATED"/>
    <property type="match status" value="1"/>
</dbReference>
<dbReference type="Proteomes" id="UP000075424">
    <property type="component" value="Unassembled WGS sequence"/>
</dbReference>
<dbReference type="Proteomes" id="UP000773850">
    <property type="component" value="Unassembled WGS sequence"/>
</dbReference>
<sequence length="153" mass="17241">MKIDNDDPHSSHDFGKDIIPLLFRERKRLFAYPFQGYWKDVGTVKSLWEANMDLLDEDNELDLFDRSWRIYSVNPNQPPQYISQEAEVANSLVNEGCVVEGTVKRSLLFQGVRIGKGAVVKNSIICKSAKSATAASSMASLSIKTPRSNRAWC</sequence>
<dbReference type="EMBL" id="LQYV01000133">
    <property type="protein sequence ID" value="KYD21512.1"/>
    <property type="molecule type" value="Genomic_DNA"/>
</dbReference>
<evidence type="ECO:0000259" key="6">
    <source>
        <dbReference type="Pfam" id="PF24894"/>
    </source>
</evidence>
<dbReference type="InterPro" id="IPR029044">
    <property type="entry name" value="Nucleotide-diphossugar_trans"/>
</dbReference>
<evidence type="ECO:0000256" key="1">
    <source>
        <dbReference type="ARBA" id="ARBA00010443"/>
    </source>
</evidence>
<feature type="domain" description="Glucose-1-phosphate adenylyltransferase/Bifunctional protein GlmU-like C-terminal hexapeptide" evidence="6">
    <location>
        <begin position="84"/>
        <end position="130"/>
    </location>
</feature>
<dbReference type="EMBL" id="LUCS01000028">
    <property type="protein sequence ID" value="KAF6510593.1"/>
    <property type="molecule type" value="Genomic_DNA"/>
</dbReference>
<reference evidence="7 10" key="2">
    <citation type="submission" date="2016-03" db="EMBL/GenBank/DDBJ databases">
        <title>Spore heat resistance.</title>
        <authorList>
            <person name="Boekhorst J."/>
            <person name="Berendsen E.M."/>
            <person name="Wells-Bennik M.H."/>
            <person name="Kuipers O.P."/>
        </authorList>
    </citation>
    <scope>NUCLEOTIDE SEQUENCE [LARGE SCALE GENOMIC DNA]</scope>
    <source>
        <strain evidence="7 10">GS8</strain>
    </source>
</reference>
<dbReference type="InterPro" id="IPR005835">
    <property type="entry name" value="NTP_transferase_dom"/>
</dbReference>
<evidence type="ECO:0000259" key="5">
    <source>
        <dbReference type="Pfam" id="PF00483"/>
    </source>
</evidence>
<gene>
    <name evidence="8" type="ORF">B4109_2459</name>
    <name evidence="7" type="ORF">GS8_2750</name>
</gene>
<keyword evidence="10" id="KW-1185">Reference proteome</keyword>
<evidence type="ECO:0000313" key="7">
    <source>
        <dbReference type="EMBL" id="KAF6510593.1"/>
    </source>
</evidence>
<dbReference type="Pfam" id="PF24894">
    <property type="entry name" value="Hexapep_GlmU"/>
    <property type="match status" value="1"/>
</dbReference>
<reference evidence="8 9" key="1">
    <citation type="submission" date="2016-01" db="EMBL/GenBank/DDBJ databases">
        <title>Draft Genome Sequences of Seven Thermophilic Sporeformers Isolated from Foods.</title>
        <authorList>
            <person name="Berendsen E.M."/>
            <person name="Wells-Bennik M.H."/>
            <person name="Krawcyk A.O."/>
            <person name="De Jong A."/>
            <person name="Holsappel S."/>
            <person name="Eijlander R.T."/>
            <person name="Kuipers O.P."/>
        </authorList>
    </citation>
    <scope>NUCLEOTIDE SEQUENCE [LARGE SCALE GENOMIC DNA]</scope>
    <source>
        <strain evidence="8 9">B4109</strain>
    </source>
</reference>
<dbReference type="Gene3D" id="3.90.550.10">
    <property type="entry name" value="Spore Coat Polysaccharide Biosynthesis Protein SpsA, Chain A"/>
    <property type="match status" value="1"/>
</dbReference>
<organism evidence="8 9">
    <name type="scientific">Geobacillus stearothermophilus</name>
    <name type="common">Bacillus stearothermophilus</name>
    <dbReference type="NCBI Taxonomy" id="1422"/>
    <lineage>
        <taxon>Bacteria</taxon>
        <taxon>Bacillati</taxon>
        <taxon>Bacillota</taxon>
        <taxon>Bacilli</taxon>
        <taxon>Bacillales</taxon>
        <taxon>Anoxybacillaceae</taxon>
        <taxon>Geobacillus</taxon>
    </lineage>
</organism>
<comment type="caution">
    <text evidence="8">The sequence shown here is derived from an EMBL/GenBank/DDBJ whole genome shotgun (WGS) entry which is preliminary data.</text>
</comment>
<dbReference type="Gene3D" id="2.160.10.10">
    <property type="entry name" value="Hexapeptide repeat proteins"/>
    <property type="match status" value="1"/>
</dbReference>
<comment type="similarity">
    <text evidence="1">Belongs to the bacterial/plant glucose-1-phosphate adenylyltransferase family.</text>
</comment>
<dbReference type="EC" id="2.7.7.27" evidence="8"/>
<dbReference type="InterPro" id="IPR011831">
    <property type="entry name" value="ADP-Glc_PPase"/>
</dbReference>
<name>A0A150MB92_GEOSE</name>
<evidence type="ECO:0000256" key="3">
    <source>
        <dbReference type="ARBA" id="ARBA00022695"/>
    </source>
</evidence>
<dbReference type="AlphaFoldDB" id="A0A150MB92"/>
<keyword evidence="4" id="KW-0320">Glycogen biosynthesis</keyword>
<dbReference type="Pfam" id="PF00483">
    <property type="entry name" value="NTP_transferase"/>
    <property type="match status" value="1"/>
</dbReference>
<dbReference type="GO" id="GO:0008878">
    <property type="term" value="F:glucose-1-phosphate adenylyltransferase activity"/>
    <property type="evidence" value="ECO:0007669"/>
    <property type="project" value="UniProtKB-EC"/>
</dbReference>
<evidence type="ECO:0000313" key="9">
    <source>
        <dbReference type="Proteomes" id="UP000075424"/>
    </source>
</evidence>
<evidence type="ECO:0000256" key="4">
    <source>
        <dbReference type="ARBA" id="ARBA00023056"/>
    </source>
</evidence>
<feature type="domain" description="Nucleotidyl transferase" evidence="5">
    <location>
        <begin position="5"/>
        <end position="56"/>
    </location>
</feature>
<evidence type="ECO:0000313" key="8">
    <source>
        <dbReference type="EMBL" id="KYD21512.1"/>
    </source>
</evidence>
<dbReference type="SUPFAM" id="SSF53448">
    <property type="entry name" value="Nucleotide-diphospho-sugar transferases"/>
    <property type="match status" value="1"/>
</dbReference>
<dbReference type="InterPro" id="IPR056818">
    <property type="entry name" value="GlmU/GlgC-like_hexapep"/>
</dbReference>
<evidence type="ECO:0000313" key="10">
    <source>
        <dbReference type="Proteomes" id="UP000773850"/>
    </source>
</evidence>
<proteinExistence type="inferred from homology"/>
<dbReference type="PANTHER" id="PTHR43523:SF2">
    <property type="entry name" value="GLUCOSE-1-PHOSPHATE ADENYLYLTRANSFERASE"/>
    <property type="match status" value="1"/>
</dbReference>
<dbReference type="GO" id="GO:0005978">
    <property type="term" value="P:glycogen biosynthetic process"/>
    <property type="evidence" value="ECO:0007669"/>
    <property type="project" value="UniProtKB-KW"/>
</dbReference>
<protein>
    <submittedName>
        <fullName evidence="8">Glucose-1-phosphate adenylyltransferase</fullName>
        <ecNumber evidence="8">2.7.7.27</ecNumber>
    </submittedName>
</protein>
<keyword evidence="2 8" id="KW-0808">Transferase</keyword>